<keyword evidence="1" id="KW-0472">Membrane</keyword>
<evidence type="ECO:0000313" key="2">
    <source>
        <dbReference type="EMBL" id="CAJ0575726.1"/>
    </source>
</evidence>
<reference evidence="2" key="1">
    <citation type="submission" date="2023-06" db="EMBL/GenBank/DDBJ databases">
        <authorList>
            <person name="Delattre M."/>
        </authorList>
    </citation>
    <scope>NUCLEOTIDE SEQUENCE</scope>
    <source>
        <strain evidence="2">AF72</strain>
    </source>
</reference>
<organism evidence="2 3">
    <name type="scientific">Mesorhabditis spiculigera</name>
    <dbReference type="NCBI Taxonomy" id="96644"/>
    <lineage>
        <taxon>Eukaryota</taxon>
        <taxon>Metazoa</taxon>
        <taxon>Ecdysozoa</taxon>
        <taxon>Nematoda</taxon>
        <taxon>Chromadorea</taxon>
        <taxon>Rhabditida</taxon>
        <taxon>Rhabditina</taxon>
        <taxon>Rhabditomorpha</taxon>
        <taxon>Rhabditoidea</taxon>
        <taxon>Rhabditidae</taxon>
        <taxon>Mesorhabditinae</taxon>
        <taxon>Mesorhabditis</taxon>
    </lineage>
</organism>
<dbReference type="EMBL" id="CATQJA010002640">
    <property type="protein sequence ID" value="CAJ0575726.1"/>
    <property type="molecule type" value="Genomic_DNA"/>
</dbReference>
<dbReference type="Proteomes" id="UP001177023">
    <property type="component" value="Unassembled WGS sequence"/>
</dbReference>
<accession>A0AA36CUV3</accession>
<gene>
    <name evidence="2" type="ORF">MSPICULIGERA_LOCUS14033</name>
</gene>
<feature type="non-terminal residue" evidence="2">
    <location>
        <position position="94"/>
    </location>
</feature>
<sequence length="94" mass="10743">MYLLLLGTDVLIIAKLYKMRVLGRNKKRPVEVLVALDIRLATAFFYIVIVNSLFTVYVVCIAIFPVQAIPYLNVLVYDLDLSKCTIYVLIVTMK</sequence>
<dbReference type="AlphaFoldDB" id="A0AA36CUV3"/>
<name>A0AA36CUV3_9BILA</name>
<feature type="transmembrane region" description="Helical" evidence="1">
    <location>
        <begin position="43"/>
        <end position="64"/>
    </location>
</feature>
<comment type="caution">
    <text evidence="2">The sequence shown here is derived from an EMBL/GenBank/DDBJ whole genome shotgun (WGS) entry which is preliminary data.</text>
</comment>
<evidence type="ECO:0000313" key="3">
    <source>
        <dbReference type="Proteomes" id="UP001177023"/>
    </source>
</evidence>
<keyword evidence="1" id="KW-1133">Transmembrane helix</keyword>
<proteinExistence type="predicted"/>
<evidence type="ECO:0000256" key="1">
    <source>
        <dbReference type="SAM" id="Phobius"/>
    </source>
</evidence>
<keyword evidence="3" id="KW-1185">Reference proteome</keyword>
<protein>
    <submittedName>
        <fullName evidence="2">Uncharacterized protein</fullName>
    </submittedName>
</protein>
<keyword evidence="1" id="KW-0812">Transmembrane</keyword>